<dbReference type="InterPro" id="IPR013264">
    <property type="entry name" value="DNAG_N"/>
</dbReference>
<dbReference type="Pfam" id="PF08751">
    <property type="entry name" value="TrwC"/>
    <property type="match status" value="1"/>
</dbReference>
<dbReference type="STRING" id="1385519.N801_17735"/>
<feature type="domain" description="TrwC relaxase" evidence="3">
    <location>
        <begin position="10"/>
        <end position="417"/>
    </location>
</feature>
<feature type="domain" description="DNA primase DNAG catalytic core N-terminal" evidence="2">
    <location>
        <begin position="1499"/>
        <end position="1594"/>
    </location>
</feature>
<dbReference type="GO" id="GO:0005737">
    <property type="term" value="C:cytoplasm"/>
    <property type="evidence" value="ECO:0007669"/>
    <property type="project" value="TreeGrafter"/>
</dbReference>
<dbReference type="PANTHER" id="PTHR30313:SF2">
    <property type="entry name" value="DNA PRIMASE"/>
    <property type="match status" value="1"/>
</dbReference>
<reference evidence="4 5" key="1">
    <citation type="submission" date="2013-08" db="EMBL/GenBank/DDBJ databases">
        <title>The genome sequence of Knoellia aerolata.</title>
        <authorList>
            <person name="Zhu W."/>
            <person name="Wang G."/>
        </authorList>
    </citation>
    <scope>NUCLEOTIDE SEQUENCE [LARGE SCALE GENOMIC DNA]</scope>
    <source>
        <strain evidence="4 5">DSM 18566</strain>
    </source>
</reference>
<dbReference type="Gene3D" id="3.90.980.10">
    <property type="entry name" value="DNA primase, catalytic core, N-terminal domain"/>
    <property type="match status" value="1"/>
</dbReference>
<dbReference type="Gene3D" id="3.40.50.300">
    <property type="entry name" value="P-loop containing nucleotide triphosphate hydrolases"/>
    <property type="match status" value="2"/>
</dbReference>
<dbReference type="Pfam" id="PF13604">
    <property type="entry name" value="AAA_30"/>
    <property type="match status" value="1"/>
</dbReference>
<dbReference type="SUPFAM" id="SSF56731">
    <property type="entry name" value="DNA primase core"/>
    <property type="match status" value="1"/>
</dbReference>
<proteinExistence type="predicted"/>
<dbReference type="eggNOG" id="COG0358">
    <property type="taxonomic scope" value="Bacteria"/>
</dbReference>
<feature type="compositionally biased region" description="Pro residues" evidence="1">
    <location>
        <begin position="1367"/>
        <end position="1380"/>
    </location>
</feature>
<dbReference type="eggNOG" id="COG0507">
    <property type="taxonomic scope" value="Bacteria"/>
</dbReference>
<organism evidence="4 5">
    <name type="scientific">Knoellia aerolata DSM 18566</name>
    <dbReference type="NCBI Taxonomy" id="1385519"/>
    <lineage>
        <taxon>Bacteria</taxon>
        <taxon>Bacillati</taxon>
        <taxon>Actinomycetota</taxon>
        <taxon>Actinomycetes</taxon>
        <taxon>Micrococcales</taxon>
        <taxon>Intrasporangiaceae</taxon>
        <taxon>Knoellia</taxon>
    </lineage>
</organism>
<feature type="region of interest" description="Disordered" evidence="1">
    <location>
        <begin position="1363"/>
        <end position="1388"/>
    </location>
</feature>
<dbReference type="InterPro" id="IPR027417">
    <property type="entry name" value="P-loop_NTPase"/>
</dbReference>
<dbReference type="Proteomes" id="UP000030013">
    <property type="component" value="Unassembled WGS sequence"/>
</dbReference>
<evidence type="ECO:0000256" key="1">
    <source>
        <dbReference type="SAM" id="MobiDB-lite"/>
    </source>
</evidence>
<dbReference type="CDD" id="cd18809">
    <property type="entry name" value="SF1_C_RecD"/>
    <property type="match status" value="1"/>
</dbReference>
<evidence type="ECO:0000313" key="5">
    <source>
        <dbReference type="Proteomes" id="UP000030013"/>
    </source>
</evidence>
<dbReference type="Pfam" id="PF08275">
    <property type="entry name" value="DNAG_N"/>
    <property type="match status" value="1"/>
</dbReference>
<feature type="region of interest" description="Disordered" evidence="1">
    <location>
        <begin position="1791"/>
        <end position="1811"/>
    </location>
</feature>
<feature type="region of interest" description="Disordered" evidence="1">
    <location>
        <begin position="1827"/>
        <end position="1850"/>
    </location>
</feature>
<dbReference type="GO" id="GO:0006269">
    <property type="term" value="P:DNA replication, synthesis of primer"/>
    <property type="evidence" value="ECO:0007669"/>
    <property type="project" value="TreeGrafter"/>
</dbReference>
<dbReference type="Pfam" id="PF13155">
    <property type="entry name" value="Toprim_2"/>
    <property type="match status" value="1"/>
</dbReference>
<protein>
    <submittedName>
        <fullName evidence="4">Transfer protein Tra</fullName>
    </submittedName>
</protein>
<gene>
    <name evidence="4" type="ORF">N801_17735</name>
</gene>
<sequence length="1850" mass="197698">MTMGVHKLTAGTGYTYLTRQVATHDRAGGPRTSLASYYTERGETPGRWVGAGVAGIDGLAVGDEVTAEQMQALFGAGLHPLAQQRSERLEGPDLTEADHRAVTRLGAPFKVYGGEVPAFQVEVARRIEDHAAALGHPRDYPVPAQDRARIRTEVATELFREQHGRDPADARELSGAIATLSRPRTTAVAGYDLTFSPVKSVSTLWAIAPPAVAAQVELAHHDAVADALRFLEKHALFALEGANGVRQVDVTGLVAAAFTHRDSRAGDPDLHTHIAVANKVQTRTGKWLSIDGRILFKANVTASETYNTSLEAHLRTRLGLRFEPGDSGTTADRDKRPVREVVGVDPRLTNRWSTRRTSIETRRSELAATFQTDHGRPPTAVEAIQLAQQATLETRDAKHDPRTVAEQRQVWRKQAEEVLGGPSGVAAMLGNMLTPGRTTEHVSVDEAWVRATALQVRDEVQARRATWQVWHLRAEAERQVRTAALPAEHVEAVVDIVTDHALTVCSVRLTPTGDGVPEPSMLRRADGSSVYGVAGSALFTSREVLAAETSLVKTAGIRDRHRASLEALSVTLLELAANGTTLNAGQSVLVRDMATSGARLQLAIAPAGAGKTTAMRALAGAWTEDGGTVIGLAPSAAAASVLREHLDATTDTLAKLIWSLDHDDLPDWARAVGPRTLVVIDEAGMADTLTLDAAVRFVTARGGQVRLVGDTQQLAAIGAGGVLRDIATTHGALHLSELMRFTDPAEGAASLALRDGRPESLGFYLDHGRIHVGDLSTAARDAFTAWATDRANHRDTIMLAPTRELVAELNQRAQAHRRMESPGGGGHDAGARLADGTTAYVGDTVLTRTNNRRLRLSTHDWAKNGDRWTVRAVSPDGALTVEHRRTRRQLTLPPGYVAASVELGYATTTHAAQGISVDTMHGLATGSETRQQLYTMLTRGAEANHLYLQVAGDGDPHAVMRPDHLHPMTATEMLEGILARDGVSTSATSTQREHASAAARLGAATARYVDALHVAAEHHLGPEVVAAIDTGADQVVPGIGEDPSWPILRAHLVLLATTGGDPLVALRCAASSRELDTASDQAAVLDWRLDDIDPRRSGTGPLRWLPEIPLPLRADERWGPYLAARSDLVSAVTAEVREAAATTRVDAPAWSSASHLAPDPDLLADLAVWRAATGVPDSDQRPTGPQRFGRRNALWQQGLEHRLGATHNPALAAWVNRLHILAPASRGDVFTPQLAARLAAIARSGVDTRALLDTALAAPLPDDHAGSALWWRISRHLVPAVANRVDEDALAPTPLWAARLPHTLGEQRAAAVQSSPWWPALIAVTDHALARGADLDDLLSIAEDAHDAADIDPCGALVWRISLLTDPTPPDPDTGAPPPEGQEDELEWIPPTMPVGDVPHARHHNAGISAAGPNALDDLHATLTAAALTRTSMGVLEPSPVDVEAMVAHAAEWDDAPFSPDRATHLHELARDYYARLLDAGWAGPYLRDRLRADHAPTGSGYAPPGWTHLVTHLRAHDVPDAEMLAAGLATRARTGTLVDRFRDRLVLPITVDGEVVGFVGRRHPHAGDEHGPRYLNTPTTVLFRKGEVLYGADHPHLDTGAIPVLVEGALDALAVTTACAGRFVGVAPLGTSLTQSQARLLSTRHPSPIVAMDADPAGRVAAERAYWLLAQHAASPRHAALPAATDPAALLHHHGPTHLGRILEAASPLAEELMDRRLRGPRRSTVLMEVAAVIAADTPDVWMARARAVTSRLGADSAAVLATLRDVATAWNRDPACEAQAQLLRMSRSLTAPPSSRTGPADPEAQDASRHETAFAWTWTAHHRGGIGSSPVDAERRTAGSVQAYGTGR</sequence>
<comment type="caution">
    <text evidence="4">The sequence shown here is derived from an EMBL/GenBank/DDBJ whole genome shotgun (WGS) entry which is preliminary data.</text>
</comment>
<dbReference type="InterPro" id="IPR050219">
    <property type="entry name" value="DnaG_primase"/>
</dbReference>
<dbReference type="Gene3D" id="2.30.30.940">
    <property type="match status" value="1"/>
</dbReference>
<evidence type="ECO:0000259" key="2">
    <source>
        <dbReference type="Pfam" id="PF08275"/>
    </source>
</evidence>
<dbReference type="NCBIfam" id="NF041492">
    <property type="entry name" value="MobF"/>
    <property type="match status" value="1"/>
</dbReference>
<evidence type="ECO:0000259" key="3">
    <source>
        <dbReference type="Pfam" id="PF08751"/>
    </source>
</evidence>
<name>A0A0A0JS08_9MICO</name>
<accession>A0A0A0JS08</accession>
<dbReference type="InterPro" id="IPR037068">
    <property type="entry name" value="DNA_primase_core_N_sf"/>
</dbReference>
<dbReference type="SUPFAM" id="SSF52540">
    <property type="entry name" value="P-loop containing nucleoside triphosphate hydrolases"/>
    <property type="match status" value="2"/>
</dbReference>
<dbReference type="OrthoDB" id="4524286at2"/>
<evidence type="ECO:0000313" key="4">
    <source>
        <dbReference type="EMBL" id="KGN39948.1"/>
    </source>
</evidence>
<keyword evidence="5" id="KW-1185">Reference proteome</keyword>
<dbReference type="InterPro" id="IPR034151">
    <property type="entry name" value="TOPRIM_DnaG_bac"/>
</dbReference>
<dbReference type="InterPro" id="IPR014862">
    <property type="entry name" value="TrwC"/>
</dbReference>
<dbReference type="SUPFAM" id="SSF55464">
    <property type="entry name" value="Origin of replication-binding domain, RBD-like"/>
    <property type="match status" value="1"/>
</dbReference>
<dbReference type="CDD" id="cd03364">
    <property type="entry name" value="TOPRIM_DnaG_primases"/>
    <property type="match status" value="1"/>
</dbReference>
<dbReference type="PANTHER" id="PTHR30313">
    <property type="entry name" value="DNA PRIMASE"/>
    <property type="match status" value="1"/>
</dbReference>
<dbReference type="EMBL" id="AVPL01000061">
    <property type="protein sequence ID" value="KGN39948.1"/>
    <property type="molecule type" value="Genomic_DNA"/>
</dbReference>
<dbReference type="Gene3D" id="3.40.1360.10">
    <property type="match status" value="1"/>
</dbReference>